<proteinExistence type="predicted"/>
<evidence type="ECO:0000313" key="2">
    <source>
        <dbReference type="EMBL" id="BBC80315.1"/>
    </source>
</evidence>
<evidence type="ECO:0000256" key="1">
    <source>
        <dbReference type="SAM" id="MobiDB-lite"/>
    </source>
</evidence>
<sequence>MAVTDVIDRRFITNLTLYSIGQQFHDSSPKNKSLNNKTGRVKPPSLP</sequence>
<accession>A0A2Z5ZIU8</accession>
<dbReference type="Proteomes" id="UP000270034">
    <property type="component" value="Chromosome"/>
</dbReference>
<reference evidence="2 3" key="1">
    <citation type="submission" date="2018-02" db="EMBL/GenBank/DDBJ databases">
        <title>Acetobacter orientalis genome.</title>
        <authorList>
            <person name="Nakashima N."/>
            <person name="Tamura T."/>
        </authorList>
    </citation>
    <scope>NUCLEOTIDE SEQUENCE [LARGE SCALE GENOMIC DNA]</scope>
    <source>
        <strain evidence="2 3">FAN1</strain>
    </source>
</reference>
<name>A0A2Z5ZIU8_9PROT</name>
<protein>
    <submittedName>
        <fullName evidence="2">Anoctamin-7-like isoform X1</fullName>
    </submittedName>
</protein>
<dbReference type="AlphaFoldDB" id="A0A2Z5ZIU8"/>
<feature type="compositionally biased region" description="Polar residues" evidence="1">
    <location>
        <begin position="24"/>
        <end position="38"/>
    </location>
</feature>
<dbReference type="KEGG" id="aot:AcetOri_orf02936"/>
<dbReference type="EMBL" id="AP018515">
    <property type="protein sequence ID" value="BBC80315.1"/>
    <property type="molecule type" value="Genomic_DNA"/>
</dbReference>
<evidence type="ECO:0000313" key="3">
    <source>
        <dbReference type="Proteomes" id="UP000270034"/>
    </source>
</evidence>
<gene>
    <name evidence="2" type="ORF">AcetOrient_orf02936</name>
</gene>
<feature type="region of interest" description="Disordered" evidence="1">
    <location>
        <begin position="24"/>
        <end position="47"/>
    </location>
</feature>
<organism evidence="2 3">
    <name type="scientific">Acetobacter orientalis</name>
    <dbReference type="NCBI Taxonomy" id="146474"/>
    <lineage>
        <taxon>Bacteria</taxon>
        <taxon>Pseudomonadati</taxon>
        <taxon>Pseudomonadota</taxon>
        <taxon>Alphaproteobacteria</taxon>
        <taxon>Acetobacterales</taxon>
        <taxon>Acetobacteraceae</taxon>
        <taxon>Acetobacter</taxon>
    </lineage>
</organism>